<dbReference type="InterPro" id="IPR024002">
    <property type="entry name" value="For/NO2_transpt_CS"/>
</dbReference>
<keyword evidence="8" id="KW-1185">Reference proteome</keyword>
<comment type="subcellular location">
    <subcellularLocation>
        <location evidence="1">Membrane</location>
        <topology evidence="1">Multi-pass membrane protein</topology>
    </subcellularLocation>
</comment>
<comment type="similarity">
    <text evidence="5">Belongs to the FNT transporter (TC 1.A.16) family.</text>
</comment>
<keyword evidence="4 6" id="KW-0472">Membrane</keyword>
<dbReference type="PROSITE" id="PS01005">
    <property type="entry name" value="FORMATE_NITRITE_TP_1"/>
    <property type="match status" value="1"/>
</dbReference>
<evidence type="ECO:0000256" key="1">
    <source>
        <dbReference type="ARBA" id="ARBA00004141"/>
    </source>
</evidence>
<evidence type="ECO:0000313" key="8">
    <source>
        <dbReference type="Proteomes" id="UP000179284"/>
    </source>
</evidence>
<dbReference type="Proteomes" id="UP000179284">
    <property type="component" value="Chromosome I"/>
</dbReference>
<evidence type="ECO:0000256" key="6">
    <source>
        <dbReference type="SAM" id="Phobius"/>
    </source>
</evidence>
<dbReference type="InterPro" id="IPR023271">
    <property type="entry name" value="Aquaporin-like"/>
</dbReference>
<dbReference type="InterPro" id="IPR000292">
    <property type="entry name" value="For/NO2_transpt"/>
</dbReference>
<name>A0A1D9P3F7_9FIRM</name>
<protein>
    <submittedName>
        <fullName evidence="7">Formate/nitrite transporter Fnt</fullName>
    </submittedName>
</protein>
<dbReference type="Pfam" id="PF01226">
    <property type="entry name" value="Form_Nir_trans"/>
    <property type="match status" value="1"/>
</dbReference>
<feature type="transmembrane region" description="Helical" evidence="6">
    <location>
        <begin position="154"/>
        <end position="175"/>
    </location>
</feature>
<feature type="transmembrane region" description="Helical" evidence="6">
    <location>
        <begin position="67"/>
        <end position="92"/>
    </location>
</feature>
<dbReference type="GO" id="GO:0015499">
    <property type="term" value="F:formate transmembrane transporter activity"/>
    <property type="evidence" value="ECO:0007669"/>
    <property type="project" value="TreeGrafter"/>
</dbReference>
<dbReference type="KEGG" id="bhu:bhn_I2095"/>
<dbReference type="PANTHER" id="PTHR30520">
    <property type="entry name" value="FORMATE TRANSPORTER-RELATED"/>
    <property type="match status" value="1"/>
</dbReference>
<keyword evidence="3 6" id="KW-1133">Transmembrane helix</keyword>
<dbReference type="PANTHER" id="PTHR30520:SF6">
    <property type="entry name" value="FORMATE_NITRATE FAMILY TRANSPORTER (EUROFUNG)"/>
    <property type="match status" value="1"/>
</dbReference>
<sequence>MKSPAEIAKKYESIGESKANAPVGKTFLLAILAGAFIALGGLGSQIASLCSPDPSSARVISSVIFPIGLFMVLVGGAELFTGNCLIMIPVLSGKAKVSGMLKNWVVVYFGNMVGGFIIAALAAFSHIYSFNGDALATSVINTAITKSTISFSDALLRGILCNILVCMAVWCSFAADELAGKVLALWLPVMLFIVCGFEHCIANMYFIPAGMLASFVHGIPAEGLSLFNFFVTNLIPVTIGNIIGGGICVGSMYYAIYLKNK</sequence>
<evidence type="ECO:0000256" key="4">
    <source>
        <dbReference type="ARBA" id="ARBA00023136"/>
    </source>
</evidence>
<feature type="transmembrane region" description="Helical" evidence="6">
    <location>
        <begin position="27"/>
        <end position="47"/>
    </location>
</feature>
<gene>
    <name evidence="7" type="ORF">bhn_I2095</name>
</gene>
<organism evidence="7 8">
    <name type="scientific">Butyrivibrio hungatei</name>
    <dbReference type="NCBI Taxonomy" id="185008"/>
    <lineage>
        <taxon>Bacteria</taxon>
        <taxon>Bacillati</taxon>
        <taxon>Bacillota</taxon>
        <taxon>Clostridia</taxon>
        <taxon>Lachnospirales</taxon>
        <taxon>Lachnospiraceae</taxon>
        <taxon>Butyrivibrio</taxon>
    </lineage>
</organism>
<evidence type="ECO:0000256" key="5">
    <source>
        <dbReference type="ARBA" id="ARBA00049660"/>
    </source>
</evidence>
<dbReference type="EMBL" id="CP017831">
    <property type="protein sequence ID" value="AOZ97128.1"/>
    <property type="molecule type" value="Genomic_DNA"/>
</dbReference>
<dbReference type="RefSeq" id="WP_071176751.1">
    <property type="nucleotide sequence ID" value="NZ_CP017831.1"/>
</dbReference>
<feature type="transmembrane region" description="Helical" evidence="6">
    <location>
        <begin position="104"/>
        <end position="128"/>
    </location>
</feature>
<feature type="transmembrane region" description="Helical" evidence="6">
    <location>
        <begin position="227"/>
        <end position="256"/>
    </location>
</feature>
<feature type="transmembrane region" description="Helical" evidence="6">
    <location>
        <begin position="182"/>
        <end position="207"/>
    </location>
</feature>
<evidence type="ECO:0000313" key="7">
    <source>
        <dbReference type="EMBL" id="AOZ97128.1"/>
    </source>
</evidence>
<reference evidence="8" key="1">
    <citation type="submission" date="2016-10" db="EMBL/GenBank/DDBJ databases">
        <title>The complete genome sequence of the rumen bacterium Butyrivibrio hungatei MB2003.</title>
        <authorList>
            <person name="Palevich N."/>
            <person name="Kelly W.J."/>
            <person name="Leahy S.C."/>
            <person name="Altermann E."/>
            <person name="Rakonjac J."/>
            <person name="Attwood G.T."/>
        </authorList>
    </citation>
    <scope>NUCLEOTIDE SEQUENCE [LARGE SCALE GENOMIC DNA]</scope>
    <source>
        <strain evidence="8">MB2003</strain>
    </source>
</reference>
<proteinExistence type="inferred from homology"/>
<accession>A0A1D9P3F7</accession>
<keyword evidence="2 6" id="KW-0812">Transmembrane</keyword>
<dbReference type="GO" id="GO:0005886">
    <property type="term" value="C:plasma membrane"/>
    <property type="evidence" value="ECO:0007669"/>
    <property type="project" value="TreeGrafter"/>
</dbReference>
<evidence type="ECO:0000256" key="2">
    <source>
        <dbReference type="ARBA" id="ARBA00022692"/>
    </source>
</evidence>
<dbReference type="AlphaFoldDB" id="A0A1D9P3F7"/>
<dbReference type="OrthoDB" id="9786493at2"/>
<evidence type="ECO:0000256" key="3">
    <source>
        <dbReference type="ARBA" id="ARBA00022989"/>
    </source>
</evidence>
<dbReference type="Gene3D" id="1.20.1080.10">
    <property type="entry name" value="Glycerol uptake facilitator protein"/>
    <property type="match status" value="1"/>
</dbReference>